<evidence type="ECO:0000313" key="5">
    <source>
        <dbReference type="EMBL" id="MCI4683286.1"/>
    </source>
</evidence>
<organism evidence="5 6">
    <name type="scientific">Candidatus Rhodoblastus alkanivorans</name>
    <dbReference type="NCBI Taxonomy" id="2954117"/>
    <lineage>
        <taxon>Bacteria</taxon>
        <taxon>Pseudomonadati</taxon>
        <taxon>Pseudomonadota</taxon>
        <taxon>Alphaproteobacteria</taxon>
        <taxon>Hyphomicrobiales</taxon>
        <taxon>Rhodoblastaceae</taxon>
        <taxon>Rhodoblastus</taxon>
    </lineage>
</organism>
<dbReference type="EC" id="2.4.-.-" evidence="5"/>
<evidence type="ECO:0000256" key="3">
    <source>
        <dbReference type="ARBA" id="ARBA00022679"/>
    </source>
</evidence>
<accession>A0ABS9Z769</accession>
<dbReference type="Pfam" id="PF00535">
    <property type="entry name" value="Glycos_transf_2"/>
    <property type="match status" value="1"/>
</dbReference>
<dbReference type="GO" id="GO:0016757">
    <property type="term" value="F:glycosyltransferase activity"/>
    <property type="evidence" value="ECO:0007669"/>
    <property type="project" value="UniProtKB-KW"/>
</dbReference>
<dbReference type="SUPFAM" id="SSF53448">
    <property type="entry name" value="Nucleotide-diphospho-sugar transferases"/>
    <property type="match status" value="1"/>
</dbReference>
<evidence type="ECO:0000313" key="6">
    <source>
        <dbReference type="Proteomes" id="UP001139104"/>
    </source>
</evidence>
<keyword evidence="3 5" id="KW-0808">Transferase</keyword>
<dbReference type="InterPro" id="IPR029044">
    <property type="entry name" value="Nucleotide-diphossugar_trans"/>
</dbReference>
<evidence type="ECO:0000256" key="1">
    <source>
        <dbReference type="ARBA" id="ARBA00006739"/>
    </source>
</evidence>
<name>A0ABS9Z769_9HYPH</name>
<protein>
    <submittedName>
        <fullName evidence="5">Glycosyltransferase</fullName>
        <ecNumber evidence="5">2.4.-.-</ecNumber>
    </submittedName>
</protein>
<dbReference type="RefSeq" id="WP_243067248.1">
    <property type="nucleotide sequence ID" value="NZ_JAIVFK010000025.1"/>
</dbReference>
<dbReference type="InterPro" id="IPR050834">
    <property type="entry name" value="Glycosyltransf_2"/>
</dbReference>
<comment type="similarity">
    <text evidence="1">Belongs to the glycosyltransferase 2 family.</text>
</comment>
<dbReference type="Proteomes" id="UP001139104">
    <property type="component" value="Unassembled WGS sequence"/>
</dbReference>
<dbReference type="PANTHER" id="PTHR43685">
    <property type="entry name" value="GLYCOSYLTRANSFERASE"/>
    <property type="match status" value="1"/>
</dbReference>
<comment type="caution">
    <text evidence="5">The sequence shown here is derived from an EMBL/GenBank/DDBJ whole genome shotgun (WGS) entry which is preliminary data.</text>
</comment>
<evidence type="ECO:0000259" key="4">
    <source>
        <dbReference type="Pfam" id="PF00535"/>
    </source>
</evidence>
<dbReference type="EMBL" id="JAIVFP010000001">
    <property type="protein sequence ID" value="MCI4683286.1"/>
    <property type="molecule type" value="Genomic_DNA"/>
</dbReference>
<feature type="domain" description="Glycosyltransferase 2-like" evidence="4">
    <location>
        <begin position="7"/>
        <end position="171"/>
    </location>
</feature>
<keyword evidence="6" id="KW-1185">Reference proteome</keyword>
<sequence length="349" mass="39293">MNSPKVSVLMAVDNGEKFLRPAMESILSQTFGDFEFLIVDDGSADATGAIVRSYADPRIRLIEAEHAGLTASLNRGGALCRGELIARMDADDIASPERFALQAAWLDAHPEISLVCSNATLIDEGGRVTGPHLMGDAWNSDILLQFLLYRRRAMPIIHPSVMMRREIFERLGGYRDYSFAEDHDFWLRALETGAKFGHINRELIHYRRHWGGVSRSKRPIQASNSVMSAAAHLVRSHTNIDIFAKRPELFSRHRESVRRRLESEYFPVEYAFTDAKWRIVAGERLRGGLALMRGALRHGPRILASNRLRFLESLVQSTAERIESDFLSIPNEKAASAAHGSARSERARR</sequence>
<reference evidence="5" key="1">
    <citation type="journal article" date="2022" name="ISME J.">
        <title>Identification of active gaseous-alkane degraders at natural gas seeps.</title>
        <authorList>
            <person name="Farhan Ul Haque M."/>
            <person name="Hernandez M."/>
            <person name="Crombie A.T."/>
            <person name="Murrell J.C."/>
        </authorList>
    </citation>
    <scope>NUCLEOTIDE SEQUENCE</scope>
    <source>
        <strain evidence="5">PC2</strain>
    </source>
</reference>
<proteinExistence type="inferred from homology"/>
<gene>
    <name evidence="5" type="ORF">K2U94_10990</name>
</gene>
<dbReference type="InterPro" id="IPR001173">
    <property type="entry name" value="Glyco_trans_2-like"/>
</dbReference>
<keyword evidence="2 5" id="KW-0328">Glycosyltransferase</keyword>
<dbReference type="Gene3D" id="3.90.550.10">
    <property type="entry name" value="Spore Coat Polysaccharide Biosynthesis Protein SpsA, Chain A"/>
    <property type="match status" value="1"/>
</dbReference>
<evidence type="ECO:0000256" key="2">
    <source>
        <dbReference type="ARBA" id="ARBA00022676"/>
    </source>
</evidence>
<dbReference type="PANTHER" id="PTHR43685:SF5">
    <property type="entry name" value="GLYCOSYLTRANSFERASE EPSE-RELATED"/>
    <property type="match status" value="1"/>
</dbReference>